<evidence type="ECO:0000259" key="3">
    <source>
        <dbReference type="Pfam" id="PF05004"/>
    </source>
</evidence>
<evidence type="ECO:0000256" key="1">
    <source>
        <dbReference type="ARBA" id="ARBA00008828"/>
    </source>
</evidence>
<feature type="region of interest" description="Disordered" evidence="2">
    <location>
        <begin position="302"/>
        <end position="323"/>
    </location>
</feature>
<dbReference type="STRING" id="236234.A0A1J9R3I5"/>
<dbReference type="OrthoDB" id="18978at2759"/>
<dbReference type="PANTHER" id="PTHR12354">
    <property type="entry name" value="INTERFERON-RELATED DEVELOPMENTAL REGULATOR"/>
    <property type="match status" value="1"/>
</dbReference>
<dbReference type="SUPFAM" id="SSF48371">
    <property type="entry name" value="ARM repeat"/>
    <property type="match status" value="1"/>
</dbReference>
<protein>
    <submittedName>
        <fullName evidence="4">Ifrd domain protein</fullName>
    </submittedName>
</protein>
<dbReference type="EMBL" id="MNUE01000020">
    <property type="protein sequence ID" value="OJD34786.1"/>
    <property type="molecule type" value="Genomic_DNA"/>
</dbReference>
<organism evidence="4 5">
    <name type="scientific">Diplodia corticola</name>
    <dbReference type="NCBI Taxonomy" id="236234"/>
    <lineage>
        <taxon>Eukaryota</taxon>
        <taxon>Fungi</taxon>
        <taxon>Dikarya</taxon>
        <taxon>Ascomycota</taxon>
        <taxon>Pezizomycotina</taxon>
        <taxon>Dothideomycetes</taxon>
        <taxon>Dothideomycetes incertae sedis</taxon>
        <taxon>Botryosphaeriales</taxon>
        <taxon>Botryosphaeriaceae</taxon>
        <taxon>Diplodia</taxon>
    </lineage>
</organism>
<reference evidence="4 5" key="1">
    <citation type="submission" date="2016-10" db="EMBL/GenBank/DDBJ databases">
        <title>Proteomics and genomics reveal pathogen-plant mechanisms compatible with a hemibiotrophic lifestyle of Diplodia corticola.</title>
        <authorList>
            <person name="Fernandes I."/>
            <person name="De Jonge R."/>
            <person name="Van De Peer Y."/>
            <person name="Devreese B."/>
            <person name="Alves A."/>
            <person name="Esteves A.C."/>
        </authorList>
    </citation>
    <scope>NUCLEOTIDE SEQUENCE [LARGE SCALE GENOMIC DNA]</scope>
    <source>
        <strain evidence="4 5">CBS 112549</strain>
    </source>
</reference>
<evidence type="ECO:0000313" key="4">
    <source>
        <dbReference type="EMBL" id="OJD34786.1"/>
    </source>
</evidence>
<dbReference type="InterPro" id="IPR039777">
    <property type="entry name" value="IFRD"/>
</dbReference>
<feature type="domain" description="Interferon-related developmental regulator N-terminal" evidence="3">
    <location>
        <begin position="67"/>
        <end position="374"/>
    </location>
</feature>
<keyword evidence="5" id="KW-1185">Reference proteome</keyword>
<feature type="compositionally biased region" description="Low complexity" evidence="2">
    <location>
        <begin position="24"/>
        <end position="37"/>
    </location>
</feature>
<dbReference type="InterPro" id="IPR016024">
    <property type="entry name" value="ARM-type_fold"/>
</dbReference>
<name>A0A1J9R3I5_9PEZI</name>
<dbReference type="PANTHER" id="PTHR12354:SF1">
    <property type="entry name" value="INTERFERON-RELATED DEVELOPMENTAL REGULATOR 1"/>
    <property type="match status" value="1"/>
</dbReference>
<sequence>MPDKDLRRQVLGSTKTVSRKARSRVASGASSKAGSTANSRAESRNASRTVSRSASDDEGNLSDETNWSTNSIDDILTSEDIDAPPEVWKARLADRMAEIIDRKRSSNEGRADALAAYSYLLKAHYAAEDVEPRLGELMRSIVKSVKSETSERETVMALKAIELTVITCPSDNIYDAIVGPAKTIITDSESLLSKVAAIHALGTATFYGGATLDENQEIMDFFLEIVESDGHSIDAGDEATAVVAALEEWGYLATQMDDFEDSTEPAMEAFVEQLDSADVGVQIAAGENIALLYEKSYTEVEADEELSSSDEADDPDATPGSTRMVKRYTVYRREDQLTHKLSALATLRSDAGRVARKDRSRMRSNFSDILNSVEHPTRGPRYSTALDSDHHVYGSRMFVKISKFGEMKIDAWWKLFRLNALRRSLQGGFATHYEKNEVVFDSLPCMIQRRQGSSK</sequence>
<dbReference type="InterPro" id="IPR007701">
    <property type="entry name" value="Interferon-rel_develop_reg_N"/>
</dbReference>
<evidence type="ECO:0000313" key="5">
    <source>
        <dbReference type="Proteomes" id="UP000183809"/>
    </source>
</evidence>
<proteinExistence type="inferred from homology"/>
<feature type="compositionally biased region" description="Acidic residues" evidence="2">
    <location>
        <begin position="302"/>
        <end position="316"/>
    </location>
</feature>
<gene>
    <name evidence="4" type="ORF">BKCO1_20000127</name>
</gene>
<feature type="compositionally biased region" description="Polar residues" evidence="2">
    <location>
        <begin position="38"/>
        <end position="53"/>
    </location>
</feature>
<dbReference type="AlphaFoldDB" id="A0A1J9R3I5"/>
<comment type="caution">
    <text evidence="4">The sequence shown here is derived from an EMBL/GenBank/DDBJ whole genome shotgun (WGS) entry which is preliminary data.</text>
</comment>
<evidence type="ECO:0000256" key="2">
    <source>
        <dbReference type="SAM" id="MobiDB-lite"/>
    </source>
</evidence>
<dbReference type="GeneID" id="31012420"/>
<comment type="similarity">
    <text evidence="1">Belongs to the IFRD family.</text>
</comment>
<dbReference type="RefSeq" id="XP_020131046.1">
    <property type="nucleotide sequence ID" value="XM_020272161.1"/>
</dbReference>
<dbReference type="Proteomes" id="UP000183809">
    <property type="component" value="Unassembled WGS sequence"/>
</dbReference>
<accession>A0A1J9R3I5</accession>
<feature type="region of interest" description="Disordered" evidence="2">
    <location>
        <begin position="1"/>
        <end position="68"/>
    </location>
</feature>
<dbReference type="Pfam" id="PF05004">
    <property type="entry name" value="IFRD"/>
    <property type="match status" value="1"/>
</dbReference>